<sequence>MEPVQEYILAIDKDPDEALRIAKGTAKRLENKELILLGLTKSLGEYLTNDDRTIRAKAIGFYAAVLAALPPSLLSQAQVSVITQFLCDRLEDESGLREISQGLIAVIGMNRFQPEDAVMIAKSLFKSCDLMKHPQGTRYLIYQVVDKLMLEKREALKQLGSDFATGYVDLVSNEKDPRNLMLVFSNLKAIIVEFDITDCEEAVFDACFSYFPITFKQPPNDPYGITAQDLKDRLKDCLQATSRFAVFLFPQLLEKLDSHSANTKKDVLQTITACSLAYGKNIVANYWSTLWDAIKYEVLNASDDDLALEALEAIRALAVSLSSGLTTITRTSSLDKYVKAIVKECLTQLRSPTAKQAKPSASILSAVSTASVVAHAMTMQAVMPGLMTIYDGLEEIARQRSMLQAMLPLFDSTAEIYGVWGDVELPPSLNNSLEPFKDKLFEIYSKALMGAAKEEISFRHSGLDGLTKMSRIRNFFMDNEIGLIVQFFDEIVLTDEKIDMRDTALDSLLILSRLKPSLIMEITFPAFMAKLPDKEEGEKSYDMTLSALAQLSVERPVFQVLLTRIFNKLNIVLNKSSGPGYPYALVSSILYVLRKKHELGRDISLHYPRIVPELVTRTLIPLCNGSGGNALSHEAVLDVTGNIVNVILRAMEAEQQTEVILDFFKIFFKREPCTLITSEKELVAQWFNPLEQGTSPMQASTIIIFAAAVAAMHREVSLPVNDLHAFIQRLFLLAQFPFSPGHRRALLRLISIIVNKYFNSPENHTFLQKATDEMWEGVKEADSPEAAFSLPALFWITKGLALRNDKLAEPIVGRLLELLDHETLGASVGRGFEVLLSEDPLLCKENYAVVRLLSQQKLFVFCIPKLVEGFRAASPAAKKNYLHALSNIIRHVPSKLVLAEINTLLPLLLQSLDLEDSGIKTASIDTLSVTVTEATDLVSEHIASLITRLLAASLPSEVNTVPVRTAALRCLSIFPSALSINVVIPYKRQIMRALWKPLDDPKRSVRKEAVDCRARWFALGELKEDD</sequence>
<comment type="similarity">
    <text evidence="2 5">Belongs to the MET18/MMS19 family.</text>
</comment>
<comment type="caution">
    <text evidence="8">The sequence shown here is derived from an EMBL/GenBank/DDBJ whole genome shotgun (WGS) entry which is preliminary data.</text>
</comment>
<protein>
    <recommendedName>
        <fullName evidence="5">MMS19 nucleotide excision repair protein</fullName>
    </recommendedName>
</protein>
<evidence type="ECO:0000256" key="3">
    <source>
        <dbReference type="ARBA" id="ARBA00022737"/>
    </source>
</evidence>
<accession>A0AAV9XML1</accession>
<dbReference type="InterPro" id="IPR039920">
    <property type="entry name" value="MMS19"/>
</dbReference>
<dbReference type="PANTHER" id="PTHR12891">
    <property type="entry name" value="DNA REPAIR/TRANSCRIPTION PROTEIN MET18/MMS19"/>
    <property type="match status" value="1"/>
</dbReference>
<proteinExistence type="inferred from homology"/>
<dbReference type="EMBL" id="JAVHJO010000004">
    <property type="protein sequence ID" value="KAK6541008.1"/>
    <property type="molecule type" value="Genomic_DNA"/>
</dbReference>
<keyword evidence="5" id="KW-0234">DNA repair</keyword>
<evidence type="ECO:0000256" key="5">
    <source>
        <dbReference type="RuleBase" id="RU367072"/>
    </source>
</evidence>
<evidence type="ECO:0000256" key="2">
    <source>
        <dbReference type="ARBA" id="ARBA00009340"/>
    </source>
</evidence>
<evidence type="ECO:0000313" key="9">
    <source>
        <dbReference type="Proteomes" id="UP001365542"/>
    </source>
</evidence>
<dbReference type="InterPro" id="IPR029240">
    <property type="entry name" value="MMS19_N"/>
</dbReference>
<dbReference type="AlphaFoldDB" id="A0AAV9XML1"/>
<keyword evidence="9" id="KW-1185">Reference proteome</keyword>
<organism evidence="8 9">
    <name type="scientific">Orbilia ellipsospora</name>
    <dbReference type="NCBI Taxonomy" id="2528407"/>
    <lineage>
        <taxon>Eukaryota</taxon>
        <taxon>Fungi</taxon>
        <taxon>Dikarya</taxon>
        <taxon>Ascomycota</taxon>
        <taxon>Pezizomycotina</taxon>
        <taxon>Orbiliomycetes</taxon>
        <taxon>Orbiliales</taxon>
        <taxon>Orbiliaceae</taxon>
        <taxon>Orbilia</taxon>
    </lineage>
</organism>
<dbReference type="GO" id="GO:0051604">
    <property type="term" value="P:protein maturation"/>
    <property type="evidence" value="ECO:0007669"/>
    <property type="project" value="UniProtKB-UniRule"/>
</dbReference>
<dbReference type="Gene3D" id="1.25.10.10">
    <property type="entry name" value="Leucine-rich Repeat Variant"/>
    <property type="match status" value="2"/>
</dbReference>
<feature type="domain" description="MMS19 N-terminal" evidence="7">
    <location>
        <begin position="41"/>
        <end position="300"/>
    </location>
</feature>
<dbReference type="InterPro" id="IPR024687">
    <property type="entry name" value="MMS19_C"/>
</dbReference>
<keyword evidence="5" id="KW-0227">DNA damage</keyword>
<comment type="function">
    <text evidence="5">Key component of the cytosolic iron-sulfur protein assembly (CIA) complex, a multiprotein complex that mediates the incorporation of iron-sulfur cluster into apoproteins specifically involved in DNA metabolism and genomic integrity. In the CIA complex, MMS19 acts as an adapter between early-acting CIA components and a subset of cellular target iron-sulfur proteins.</text>
</comment>
<dbReference type="SUPFAM" id="SSF48371">
    <property type="entry name" value="ARM repeat"/>
    <property type="match status" value="2"/>
</dbReference>
<dbReference type="GO" id="GO:0006281">
    <property type="term" value="P:DNA repair"/>
    <property type="evidence" value="ECO:0007669"/>
    <property type="project" value="UniProtKB-UniRule"/>
</dbReference>
<reference evidence="8 9" key="1">
    <citation type="submission" date="2019-10" db="EMBL/GenBank/DDBJ databases">
        <authorList>
            <person name="Palmer J.M."/>
        </authorList>
    </citation>
    <scope>NUCLEOTIDE SEQUENCE [LARGE SCALE GENOMIC DNA]</scope>
    <source>
        <strain evidence="8 9">TWF694</strain>
    </source>
</reference>
<dbReference type="GO" id="GO:0097361">
    <property type="term" value="C:cytosolic [4Fe-4S] assembly targeting complex"/>
    <property type="evidence" value="ECO:0007669"/>
    <property type="project" value="UniProtKB-UniRule"/>
</dbReference>
<dbReference type="GO" id="GO:0016226">
    <property type="term" value="P:iron-sulfur cluster assembly"/>
    <property type="evidence" value="ECO:0007669"/>
    <property type="project" value="UniProtKB-UniRule"/>
</dbReference>
<dbReference type="Pfam" id="PF12460">
    <property type="entry name" value="MMS19_C"/>
    <property type="match status" value="1"/>
</dbReference>
<dbReference type="Pfam" id="PF14500">
    <property type="entry name" value="MMS19_N"/>
    <property type="match status" value="1"/>
</dbReference>
<evidence type="ECO:0000256" key="4">
    <source>
        <dbReference type="ARBA" id="ARBA00023242"/>
    </source>
</evidence>
<feature type="domain" description="MMS19 C-terminal" evidence="6">
    <location>
        <begin position="544"/>
        <end position="975"/>
    </location>
</feature>
<evidence type="ECO:0000259" key="7">
    <source>
        <dbReference type="Pfam" id="PF14500"/>
    </source>
</evidence>
<dbReference type="InterPro" id="IPR011989">
    <property type="entry name" value="ARM-like"/>
</dbReference>
<evidence type="ECO:0000256" key="1">
    <source>
        <dbReference type="ARBA" id="ARBA00004123"/>
    </source>
</evidence>
<keyword evidence="3" id="KW-0677">Repeat</keyword>
<gene>
    <name evidence="8" type="ORF">TWF694_008389</name>
</gene>
<dbReference type="Proteomes" id="UP001365542">
    <property type="component" value="Unassembled WGS sequence"/>
</dbReference>
<evidence type="ECO:0000313" key="8">
    <source>
        <dbReference type="EMBL" id="KAK6541008.1"/>
    </source>
</evidence>
<dbReference type="PANTHER" id="PTHR12891:SF0">
    <property type="entry name" value="MMS19 NUCLEOTIDE EXCISION REPAIR PROTEIN HOMOLOG"/>
    <property type="match status" value="1"/>
</dbReference>
<dbReference type="GO" id="GO:0005634">
    <property type="term" value="C:nucleus"/>
    <property type="evidence" value="ECO:0007669"/>
    <property type="project" value="UniProtKB-SubCell"/>
</dbReference>
<evidence type="ECO:0000259" key="6">
    <source>
        <dbReference type="Pfam" id="PF12460"/>
    </source>
</evidence>
<dbReference type="InterPro" id="IPR016024">
    <property type="entry name" value="ARM-type_fold"/>
</dbReference>
<comment type="subcellular location">
    <subcellularLocation>
        <location evidence="1 5">Nucleus</location>
    </subcellularLocation>
</comment>
<name>A0AAV9XML1_9PEZI</name>
<keyword evidence="4 5" id="KW-0539">Nucleus</keyword>